<dbReference type="InterPro" id="IPR011006">
    <property type="entry name" value="CheY-like_superfamily"/>
</dbReference>
<evidence type="ECO:0000259" key="3">
    <source>
        <dbReference type="PROSITE" id="PS50110"/>
    </source>
</evidence>
<dbReference type="GO" id="GO:0000160">
    <property type="term" value="P:phosphorelay signal transduction system"/>
    <property type="evidence" value="ECO:0007669"/>
    <property type="project" value="InterPro"/>
</dbReference>
<gene>
    <name evidence="4" type="ORF">ABI_11060</name>
</gene>
<sequence>MGTAMADGSGGNSVMRVMIIEDNEALAQTTGWLVEMLGYDYRLALSPKQALEDVKGYRPDVIMMDLGLPGMSGYDLCRLLRQESELADTVFIAQTGWGEAEHRRLTAEAGFHHHLVKPLYLEALQDLLGTIEKTLNKAGAEK</sequence>
<accession>F4QHD2</accession>
<name>F4QHD2_9CAUL</name>
<feature type="domain" description="Response regulatory" evidence="3">
    <location>
        <begin position="16"/>
        <end position="132"/>
    </location>
</feature>
<keyword evidence="5" id="KW-1185">Reference proteome</keyword>
<dbReference type="eggNOG" id="COG0745">
    <property type="taxonomic scope" value="Bacteria"/>
</dbReference>
<evidence type="ECO:0000313" key="4">
    <source>
        <dbReference type="EMBL" id="EGF92669.1"/>
    </source>
</evidence>
<organism evidence="4 5">
    <name type="scientific">Asticcacaulis biprosthecium C19</name>
    <dbReference type="NCBI Taxonomy" id="715226"/>
    <lineage>
        <taxon>Bacteria</taxon>
        <taxon>Pseudomonadati</taxon>
        <taxon>Pseudomonadota</taxon>
        <taxon>Alphaproteobacteria</taxon>
        <taxon>Caulobacterales</taxon>
        <taxon>Caulobacteraceae</taxon>
        <taxon>Asticcacaulis</taxon>
    </lineage>
</organism>
<evidence type="ECO:0000313" key="5">
    <source>
        <dbReference type="Proteomes" id="UP000006512"/>
    </source>
</evidence>
<dbReference type="Proteomes" id="UP000006512">
    <property type="component" value="Unassembled WGS sequence"/>
</dbReference>
<reference evidence="5" key="1">
    <citation type="submission" date="2011-03" db="EMBL/GenBank/DDBJ databases">
        <title>Draft genome sequence of Brevundimonas diminuta.</title>
        <authorList>
            <person name="Brown P.J.B."/>
            <person name="Buechlein A."/>
            <person name="Hemmerich C."/>
            <person name="Brun Y.V."/>
        </authorList>
    </citation>
    <scope>NUCLEOTIDE SEQUENCE [LARGE SCALE GENOMIC DNA]</scope>
    <source>
        <strain evidence="5">C19</strain>
    </source>
</reference>
<dbReference type="STRING" id="715226.ABI_11060"/>
<evidence type="ECO:0000256" key="2">
    <source>
        <dbReference type="PROSITE-ProRule" id="PRU00169"/>
    </source>
</evidence>
<dbReference type="EMBL" id="GL883077">
    <property type="protein sequence ID" value="EGF92669.1"/>
    <property type="molecule type" value="Genomic_DNA"/>
</dbReference>
<dbReference type="SUPFAM" id="SSF52172">
    <property type="entry name" value="CheY-like"/>
    <property type="match status" value="1"/>
</dbReference>
<dbReference type="PANTHER" id="PTHR44591">
    <property type="entry name" value="STRESS RESPONSE REGULATOR PROTEIN 1"/>
    <property type="match status" value="1"/>
</dbReference>
<dbReference type="PANTHER" id="PTHR44591:SF3">
    <property type="entry name" value="RESPONSE REGULATORY DOMAIN-CONTAINING PROTEIN"/>
    <property type="match status" value="1"/>
</dbReference>
<dbReference type="Pfam" id="PF00072">
    <property type="entry name" value="Response_reg"/>
    <property type="match status" value="1"/>
</dbReference>
<feature type="modified residue" description="4-aspartylphosphate" evidence="2">
    <location>
        <position position="65"/>
    </location>
</feature>
<protein>
    <submittedName>
        <fullName evidence="4">Response regulator</fullName>
    </submittedName>
</protein>
<dbReference type="HOGENOM" id="CLU_000445_69_17_5"/>
<dbReference type="AlphaFoldDB" id="F4QHD2"/>
<dbReference type="PROSITE" id="PS50110">
    <property type="entry name" value="RESPONSE_REGULATORY"/>
    <property type="match status" value="1"/>
</dbReference>
<dbReference type="InterPro" id="IPR001789">
    <property type="entry name" value="Sig_transdc_resp-reg_receiver"/>
</dbReference>
<dbReference type="SMART" id="SM00448">
    <property type="entry name" value="REC"/>
    <property type="match status" value="1"/>
</dbReference>
<proteinExistence type="predicted"/>
<dbReference type="Gene3D" id="3.40.50.2300">
    <property type="match status" value="1"/>
</dbReference>
<dbReference type="InterPro" id="IPR050595">
    <property type="entry name" value="Bact_response_regulator"/>
</dbReference>
<keyword evidence="1 2" id="KW-0597">Phosphoprotein</keyword>
<evidence type="ECO:0000256" key="1">
    <source>
        <dbReference type="ARBA" id="ARBA00022553"/>
    </source>
</evidence>